<evidence type="ECO:0000256" key="12">
    <source>
        <dbReference type="SAM" id="Phobius"/>
    </source>
</evidence>
<comment type="similarity">
    <text evidence="3">Belongs to the glycosyltransferase 2 family. OpgH subfamily.</text>
</comment>
<dbReference type="NCBIfam" id="NF003958">
    <property type="entry name" value="PRK05454.2-1"/>
    <property type="match status" value="1"/>
</dbReference>
<dbReference type="GO" id="GO:0016758">
    <property type="term" value="F:hexosyltransferase activity"/>
    <property type="evidence" value="ECO:0007669"/>
    <property type="project" value="TreeGrafter"/>
</dbReference>
<dbReference type="InterPro" id="IPR029044">
    <property type="entry name" value="Nucleotide-diphossugar_trans"/>
</dbReference>
<sequence>MSRSGCWRPVAFRRRLLLATLVAGQTATGLWLFAGTLPEPAQGWAVPALMTVFGVLFAWIGLGFWTAVFGFVALRRGGDPWSLARATPHPHSQAGSLPATALVMPICHEPVQRTLAGLRAIYQDMQSRGEIMDCYVLSDSQDPEVWLEEQAACARLCDELDAHGRLFYRRRTLNLNHKSGNIADFLRRWGRLYRYMIVLDADSLLTGDCVRRLVLLMESRPQAGIIQTAPRLARADTRFARLQQFANRCYCRLFAAGLAAIQLGDAAYWGHNAIIRVAPFIRHCGLRRLRGPGLFRGSVLSHDFVEAALMGRAGYEVWLEPAIGGSYEESPPTLADDLRRDRRWCRGNLQHLWLLATLGRLRFAHRMALATGILSFLASPLWLLFLALSGYVASMPLAPSPALPGILAGGSTGSAGGLVLIAMTALLLFGPRILAVVDQLLAGRAARFGGTVRLWMNTLVETILALVLAPARMLCHTGHVLGALMNLKVAWQGQNRAGHTRLGFGLRQVVLPLVAAAGVLVLVQLHAPGLTPWALPVVAPVLLMPCLARWLSRPAAPGLWLRVPEDTATSSLLEAADSAPPLARRWQDLSWFEQAVLTPHQPRFTPPRQADMTGRKGAALQALVDRCVSGGAAALGNSERSRICDHPGALAELHRHAWSAAPGTPWRETLHRLAQAIREHPPEQTKAQPVTYEQPLCLDTVS</sequence>
<dbReference type="Proteomes" id="UP000199290">
    <property type="component" value="Unassembled WGS sequence"/>
</dbReference>
<dbReference type="PANTHER" id="PTHR43867">
    <property type="entry name" value="CELLULOSE SYNTHASE CATALYTIC SUBUNIT A [UDP-FORMING]"/>
    <property type="match status" value="1"/>
</dbReference>
<evidence type="ECO:0000256" key="4">
    <source>
        <dbReference type="ARBA" id="ARBA00020585"/>
    </source>
</evidence>
<keyword evidence="6" id="KW-0997">Cell inner membrane</keyword>
<organism evidence="14 15">
    <name type="scientific">Marinobacter gudaonensis</name>
    <dbReference type="NCBI Taxonomy" id="375760"/>
    <lineage>
        <taxon>Bacteria</taxon>
        <taxon>Pseudomonadati</taxon>
        <taxon>Pseudomonadota</taxon>
        <taxon>Gammaproteobacteria</taxon>
        <taxon>Pseudomonadales</taxon>
        <taxon>Marinobacteraceae</taxon>
        <taxon>Marinobacter</taxon>
    </lineage>
</organism>
<dbReference type="PANTHER" id="PTHR43867:SF5">
    <property type="entry name" value="GLUCANS BIOSYNTHESIS GLUCOSYLTRANSFERASE H"/>
    <property type="match status" value="1"/>
</dbReference>
<keyword evidence="15" id="KW-1185">Reference proteome</keyword>
<feature type="transmembrane region" description="Helical" evidence="12">
    <location>
        <begin position="509"/>
        <end position="527"/>
    </location>
</feature>
<dbReference type="InterPro" id="IPR050321">
    <property type="entry name" value="Glycosyltr_2/OpgH_subfam"/>
</dbReference>
<comment type="subcellular location">
    <subcellularLocation>
        <location evidence="1">Cell inner membrane</location>
        <topology evidence="1">Multi-pass membrane protein</topology>
    </subcellularLocation>
</comment>
<evidence type="ECO:0000256" key="9">
    <source>
        <dbReference type="ARBA" id="ARBA00022692"/>
    </source>
</evidence>
<dbReference type="STRING" id="375760.SAMN04488073_2114"/>
<evidence type="ECO:0000256" key="5">
    <source>
        <dbReference type="ARBA" id="ARBA00022475"/>
    </source>
</evidence>
<protein>
    <recommendedName>
        <fullName evidence="4">Glucans biosynthesis glucosyltransferase H</fullName>
    </recommendedName>
</protein>
<evidence type="ECO:0000256" key="6">
    <source>
        <dbReference type="ARBA" id="ARBA00022519"/>
    </source>
</evidence>
<accession>A0A1I6H2H9</accession>
<keyword evidence="10 12" id="KW-1133">Transmembrane helix</keyword>
<gene>
    <name evidence="14" type="ORF">SAMN04488073_2114</name>
</gene>
<evidence type="ECO:0000256" key="8">
    <source>
        <dbReference type="ARBA" id="ARBA00022679"/>
    </source>
</evidence>
<feature type="transmembrane region" description="Helical" evidence="12">
    <location>
        <begin position="45"/>
        <end position="74"/>
    </location>
</feature>
<keyword evidence="5" id="KW-1003">Cell membrane</keyword>
<evidence type="ECO:0000313" key="14">
    <source>
        <dbReference type="EMBL" id="SFR48624.1"/>
    </source>
</evidence>
<dbReference type="OrthoDB" id="9775281at2"/>
<proteinExistence type="inferred from homology"/>
<dbReference type="CDD" id="cd04191">
    <property type="entry name" value="Glucan_BSP_MdoH"/>
    <property type="match status" value="1"/>
</dbReference>
<name>A0A1I6H2H9_9GAMM</name>
<feature type="transmembrane region" description="Helical" evidence="12">
    <location>
        <begin position="368"/>
        <end position="393"/>
    </location>
</feature>
<evidence type="ECO:0000259" key="13">
    <source>
        <dbReference type="Pfam" id="PF13632"/>
    </source>
</evidence>
<dbReference type="GO" id="GO:0005886">
    <property type="term" value="C:plasma membrane"/>
    <property type="evidence" value="ECO:0007669"/>
    <property type="project" value="UniProtKB-SubCell"/>
</dbReference>
<evidence type="ECO:0000256" key="10">
    <source>
        <dbReference type="ARBA" id="ARBA00022989"/>
    </source>
</evidence>
<dbReference type="EMBL" id="FOYV01000001">
    <property type="protein sequence ID" value="SFR48624.1"/>
    <property type="molecule type" value="Genomic_DNA"/>
</dbReference>
<keyword evidence="8 14" id="KW-0808">Transferase</keyword>
<evidence type="ECO:0000256" key="7">
    <source>
        <dbReference type="ARBA" id="ARBA00022676"/>
    </source>
</evidence>
<reference evidence="15" key="1">
    <citation type="submission" date="2016-10" db="EMBL/GenBank/DDBJ databases">
        <authorList>
            <person name="Varghese N."/>
            <person name="Submissions S."/>
        </authorList>
    </citation>
    <scope>NUCLEOTIDE SEQUENCE [LARGE SCALE GENOMIC DNA]</scope>
    <source>
        <strain evidence="15">CGMCC 1.6294</strain>
    </source>
</reference>
<evidence type="ECO:0000313" key="15">
    <source>
        <dbReference type="Proteomes" id="UP000199290"/>
    </source>
</evidence>
<evidence type="ECO:0000256" key="2">
    <source>
        <dbReference type="ARBA" id="ARBA00005001"/>
    </source>
</evidence>
<dbReference type="RefSeq" id="WP_091989357.1">
    <property type="nucleotide sequence ID" value="NZ_FOYV01000001.1"/>
</dbReference>
<evidence type="ECO:0000256" key="11">
    <source>
        <dbReference type="ARBA" id="ARBA00023136"/>
    </source>
</evidence>
<dbReference type="AlphaFoldDB" id="A0A1I6H2H9"/>
<keyword evidence="9 12" id="KW-0812">Transmembrane</keyword>
<feature type="transmembrane region" description="Helical" evidence="12">
    <location>
        <begin position="533"/>
        <end position="552"/>
    </location>
</feature>
<dbReference type="SUPFAM" id="SSF53448">
    <property type="entry name" value="Nucleotide-diphospho-sugar transferases"/>
    <property type="match status" value="1"/>
</dbReference>
<keyword evidence="7" id="KW-0328">Glycosyltransferase</keyword>
<keyword evidence="11 12" id="KW-0472">Membrane</keyword>
<feature type="transmembrane region" description="Helical" evidence="12">
    <location>
        <begin position="405"/>
        <end position="429"/>
    </location>
</feature>
<dbReference type="NCBIfam" id="NF003962">
    <property type="entry name" value="PRK05454.2-5"/>
    <property type="match status" value="1"/>
</dbReference>
<feature type="domain" description="Glycosyltransferase 2-like" evidence="13">
    <location>
        <begin position="197"/>
        <end position="398"/>
    </location>
</feature>
<dbReference type="Gene3D" id="3.90.550.10">
    <property type="entry name" value="Spore Coat Polysaccharide Biosynthesis Protein SpsA, Chain A"/>
    <property type="match status" value="1"/>
</dbReference>
<comment type="pathway">
    <text evidence="2">Glycan metabolism; osmoregulated periplasmic glucan (OPG) biosynthesis.</text>
</comment>
<dbReference type="Pfam" id="PF13632">
    <property type="entry name" value="Glyco_trans_2_3"/>
    <property type="match status" value="1"/>
</dbReference>
<dbReference type="InterPro" id="IPR001173">
    <property type="entry name" value="Glyco_trans_2-like"/>
</dbReference>
<evidence type="ECO:0000256" key="1">
    <source>
        <dbReference type="ARBA" id="ARBA00004429"/>
    </source>
</evidence>
<evidence type="ECO:0000256" key="3">
    <source>
        <dbReference type="ARBA" id="ARBA00009337"/>
    </source>
</evidence>